<evidence type="ECO:0000256" key="1">
    <source>
        <dbReference type="PROSITE-ProRule" id="PRU01005"/>
    </source>
</evidence>
<feature type="domain" description="ShKT" evidence="3">
    <location>
        <begin position="332"/>
        <end position="366"/>
    </location>
</feature>
<name>A0A6J8E6H6_MYTCO</name>
<dbReference type="Pfam" id="PF01549">
    <property type="entry name" value="ShK"/>
    <property type="match status" value="1"/>
</dbReference>
<evidence type="ECO:0000313" key="4">
    <source>
        <dbReference type="EMBL" id="CAC5415192.1"/>
    </source>
</evidence>
<accession>A0A6J8E6H6</accession>
<protein>
    <recommendedName>
        <fullName evidence="3">ShKT domain-containing protein</fullName>
    </recommendedName>
</protein>
<evidence type="ECO:0000256" key="2">
    <source>
        <dbReference type="SAM" id="MobiDB-lite"/>
    </source>
</evidence>
<dbReference type="SMART" id="SM00254">
    <property type="entry name" value="ShKT"/>
    <property type="match status" value="1"/>
</dbReference>
<organism evidence="4 5">
    <name type="scientific">Mytilus coruscus</name>
    <name type="common">Sea mussel</name>
    <dbReference type="NCBI Taxonomy" id="42192"/>
    <lineage>
        <taxon>Eukaryota</taxon>
        <taxon>Metazoa</taxon>
        <taxon>Spiralia</taxon>
        <taxon>Lophotrochozoa</taxon>
        <taxon>Mollusca</taxon>
        <taxon>Bivalvia</taxon>
        <taxon>Autobranchia</taxon>
        <taxon>Pteriomorphia</taxon>
        <taxon>Mytilida</taxon>
        <taxon>Mytiloidea</taxon>
        <taxon>Mytilidae</taxon>
        <taxon>Mytilinae</taxon>
        <taxon>Mytilus</taxon>
    </lineage>
</organism>
<dbReference type="InterPro" id="IPR024079">
    <property type="entry name" value="MetalloPept_cat_dom_sf"/>
</dbReference>
<dbReference type="Proteomes" id="UP000507470">
    <property type="component" value="Unassembled WGS sequence"/>
</dbReference>
<dbReference type="GO" id="GO:0008237">
    <property type="term" value="F:metallopeptidase activity"/>
    <property type="evidence" value="ECO:0007669"/>
    <property type="project" value="InterPro"/>
</dbReference>
<reference evidence="4 5" key="1">
    <citation type="submission" date="2020-06" db="EMBL/GenBank/DDBJ databases">
        <authorList>
            <person name="Li R."/>
            <person name="Bekaert M."/>
        </authorList>
    </citation>
    <scope>NUCLEOTIDE SEQUENCE [LARGE SCALE GENOMIC DNA]</scope>
    <source>
        <strain evidence="5">wild</strain>
    </source>
</reference>
<dbReference type="InterPro" id="IPR003582">
    <property type="entry name" value="ShKT_dom"/>
</dbReference>
<evidence type="ECO:0000259" key="3">
    <source>
        <dbReference type="PROSITE" id="PS51670"/>
    </source>
</evidence>
<feature type="disulfide bond" evidence="1">
    <location>
        <begin position="332"/>
        <end position="366"/>
    </location>
</feature>
<dbReference type="EMBL" id="CACVKT020008387">
    <property type="protein sequence ID" value="CAC5415192.1"/>
    <property type="molecule type" value="Genomic_DNA"/>
</dbReference>
<dbReference type="PROSITE" id="PS51670">
    <property type="entry name" value="SHKT"/>
    <property type="match status" value="1"/>
</dbReference>
<feature type="region of interest" description="Disordered" evidence="2">
    <location>
        <begin position="41"/>
        <end position="66"/>
    </location>
</feature>
<dbReference type="SUPFAM" id="SSF55486">
    <property type="entry name" value="Metalloproteases ('zincins'), catalytic domain"/>
    <property type="match status" value="1"/>
</dbReference>
<dbReference type="Gene3D" id="3.40.390.10">
    <property type="entry name" value="Collagenase (Catalytic Domain)"/>
    <property type="match status" value="1"/>
</dbReference>
<comment type="caution">
    <text evidence="1">Lacks conserved residue(s) required for the propagation of feature annotation.</text>
</comment>
<keyword evidence="1" id="KW-1015">Disulfide bond</keyword>
<gene>
    <name evidence="4" type="ORF">MCOR_47898</name>
</gene>
<dbReference type="OrthoDB" id="6132182at2759"/>
<evidence type="ECO:0000313" key="5">
    <source>
        <dbReference type="Proteomes" id="UP000507470"/>
    </source>
</evidence>
<proteinExistence type="predicted"/>
<dbReference type="AlphaFoldDB" id="A0A6J8E6H6"/>
<keyword evidence="5" id="KW-1185">Reference proteome</keyword>
<sequence>MSKTTVEVNGNGLESLGKEFKIKFYDADGNFTDTGFVGYSDNSSHRSRRASLRPGKATSTDSCDHVRGVPSELRSSSVMKPHGIAIFYQKYTEAYGIPILSSWNVNDDALKRACYITRFLFADNYAVRNSFYQRSGRSAVIGVHEGTTSIPEHSHMDPSFWDKRARGLGATDSAPVSTGGEENLLCMKNDRYHSEDIYLHEFSHGVANLGARYGISGWFRRLESQYNTAKQQGLWANTYSMSSSAEYFAEGVQSFFNVNDYSATPNGIHGPINTKEKLSTYDPALYQLIEEVWPCHNTYLKRCVVSRAQEQQQNIRTNCDGSTGGGDGGGSCKDIHPNCHSWATTGECSRNPAYMLVNCKHSCNTCSGQGVVALHVQTAVSSVMIGLEGENVIETQVT</sequence>